<evidence type="ECO:0000313" key="2">
    <source>
        <dbReference type="Proteomes" id="UP000294546"/>
    </source>
</evidence>
<dbReference type="EMBL" id="SMFU01000008">
    <property type="protein sequence ID" value="TCK06987.1"/>
    <property type="molecule type" value="Genomic_DNA"/>
</dbReference>
<dbReference type="InterPro" id="IPR050484">
    <property type="entry name" value="Transf_Hexapept/Carb_Anhydrase"/>
</dbReference>
<dbReference type="RefSeq" id="WP_132290806.1">
    <property type="nucleotide sequence ID" value="NZ_SMFU01000008.1"/>
</dbReference>
<proteinExistence type="predicted"/>
<dbReference type="CDD" id="cd04745">
    <property type="entry name" value="LbH_paaY_like"/>
    <property type="match status" value="1"/>
</dbReference>
<name>A0A4R1GF54_9GAMM</name>
<dbReference type="PANTHER" id="PTHR13061">
    <property type="entry name" value="DYNACTIN SUBUNIT P25"/>
    <property type="match status" value="1"/>
</dbReference>
<reference evidence="1 2" key="1">
    <citation type="submission" date="2019-03" db="EMBL/GenBank/DDBJ databases">
        <title>Genomic Encyclopedia of Archaeal and Bacterial Type Strains, Phase II (KMG-II): from individual species to whole genera.</title>
        <authorList>
            <person name="Goeker M."/>
        </authorList>
    </citation>
    <scope>NUCLEOTIDE SEQUENCE [LARGE SCALE GENOMIC DNA]</scope>
    <source>
        <strain evidence="1 2">DSM 27697</strain>
    </source>
</reference>
<dbReference type="Proteomes" id="UP000294546">
    <property type="component" value="Unassembled WGS sequence"/>
</dbReference>
<protein>
    <submittedName>
        <fullName evidence="1">Phenylacetic acid degradation protein</fullName>
    </submittedName>
</protein>
<accession>A0A4R1GF54</accession>
<evidence type="ECO:0000313" key="1">
    <source>
        <dbReference type="EMBL" id="TCK06987.1"/>
    </source>
</evidence>
<organism evidence="1 2">
    <name type="scientific">Marinobacterium mangrovicola</name>
    <dbReference type="NCBI Taxonomy" id="1476959"/>
    <lineage>
        <taxon>Bacteria</taxon>
        <taxon>Pseudomonadati</taxon>
        <taxon>Pseudomonadota</taxon>
        <taxon>Gammaproteobacteria</taxon>
        <taxon>Oceanospirillales</taxon>
        <taxon>Oceanospirillaceae</taxon>
        <taxon>Marinobacterium</taxon>
    </lineage>
</organism>
<dbReference type="AlphaFoldDB" id="A0A4R1GF54"/>
<dbReference type="PANTHER" id="PTHR13061:SF29">
    <property type="entry name" value="GAMMA CARBONIC ANHYDRASE-LIKE 1, MITOCHONDRIAL-RELATED"/>
    <property type="match status" value="1"/>
</dbReference>
<dbReference type="OrthoDB" id="9803036at2"/>
<keyword evidence="2" id="KW-1185">Reference proteome</keyword>
<comment type="caution">
    <text evidence="1">The sequence shown here is derived from an EMBL/GenBank/DDBJ whole genome shotgun (WGS) entry which is preliminary data.</text>
</comment>
<dbReference type="SUPFAM" id="SSF51161">
    <property type="entry name" value="Trimeric LpxA-like enzymes"/>
    <property type="match status" value="1"/>
</dbReference>
<sequence>MPFYRLDGVTPVVDPSSYVHPTAVIIGDVIIGPHCYIGPLASLRGDFGPIRLGYGVNIQDACVVHSFQDLTVQVDDYAHIGHGATLHGCQIRSGAMVGMSATVMDKAEIGERCFVAAHSFVKTGDRFEAGQMIMGTPAKAVRALAEEEMAWKHSGTEAYIELADRCLRSCVETAPLSQVEENRPSIHFDTKVATKQDTLNNN</sequence>
<dbReference type="Gene3D" id="2.160.10.10">
    <property type="entry name" value="Hexapeptide repeat proteins"/>
    <property type="match status" value="1"/>
</dbReference>
<dbReference type="InterPro" id="IPR011004">
    <property type="entry name" value="Trimer_LpxA-like_sf"/>
</dbReference>
<gene>
    <name evidence="1" type="ORF">CLV83_1837</name>
</gene>